<dbReference type="AlphaFoldDB" id="A0A183SK68"/>
<dbReference type="EMBL" id="UYSU01032933">
    <property type="protein sequence ID" value="VDL91001.1"/>
    <property type="molecule type" value="Genomic_DNA"/>
</dbReference>
<evidence type="ECO:0000313" key="1">
    <source>
        <dbReference type="EMBL" id="VDL91001.1"/>
    </source>
</evidence>
<evidence type="ECO:0000313" key="2">
    <source>
        <dbReference type="Proteomes" id="UP000275846"/>
    </source>
</evidence>
<reference evidence="1 2" key="2">
    <citation type="submission" date="2018-11" db="EMBL/GenBank/DDBJ databases">
        <authorList>
            <consortium name="Pathogen Informatics"/>
        </authorList>
    </citation>
    <scope>NUCLEOTIDE SEQUENCE [LARGE SCALE GENOMIC DNA]</scope>
    <source>
        <strain evidence="1 2">NST_G2</strain>
    </source>
</reference>
<proteinExistence type="predicted"/>
<dbReference type="WBParaSite" id="SSLN_0000477101-mRNA-1">
    <property type="protein sequence ID" value="SSLN_0000477101-mRNA-1"/>
    <property type="gene ID" value="SSLN_0000477101"/>
</dbReference>
<protein>
    <submittedName>
        <fullName evidence="3">Sigma-54 factor interaction domain-containing protein</fullName>
    </submittedName>
</protein>
<sequence length="108" mass="12122">MEQMVDLFRTNGRTAVVIADKADQSVPLDVTENSQNLEPLTEHIKRVLNRPSIISDTETNLLPQVEANNDLGLPPFKEETIKAIQKHFRRKALEPDVIAAGIYKRGDS</sequence>
<evidence type="ECO:0000313" key="3">
    <source>
        <dbReference type="WBParaSite" id="SSLN_0000477101-mRNA-1"/>
    </source>
</evidence>
<organism evidence="3">
    <name type="scientific">Schistocephalus solidus</name>
    <name type="common">Tapeworm</name>
    <dbReference type="NCBI Taxonomy" id="70667"/>
    <lineage>
        <taxon>Eukaryota</taxon>
        <taxon>Metazoa</taxon>
        <taxon>Spiralia</taxon>
        <taxon>Lophotrochozoa</taxon>
        <taxon>Platyhelminthes</taxon>
        <taxon>Cestoda</taxon>
        <taxon>Eucestoda</taxon>
        <taxon>Diphyllobothriidea</taxon>
        <taxon>Diphyllobothriidae</taxon>
        <taxon>Schistocephalus</taxon>
    </lineage>
</organism>
<dbReference type="Proteomes" id="UP000275846">
    <property type="component" value="Unassembled WGS sequence"/>
</dbReference>
<accession>A0A183SK68</accession>
<reference evidence="3" key="1">
    <citation type="submission" date="2016-06" db="UniProtKB">
        <authorList>
            <consortium name="WormBaseParasite"/>
        </authorList>
    </citation>
    <scope>IDENTIFICATION</scope>
</reference>
<gene>
    <name evidence="1" type="ORF">SSLN_LOCUS4616</name>
</gene>
<keyword evidence="2" id="KW-1185">Reference proteome</keyword>
<name>A0A183SK68_SCHSO</name>